<gene>
    <name evidence="2" type="ORF">CH371_01145</name>
</gene>
<dbReference type="Gene3D" id="3.10.450.50">
    <property type="match status" value="1"/>
</dbReference>
<dbReference type="Pfam" id="PF12680">
    <property type="entry name" value="SnoaL_2"/>
    <property type="match status" value="1"/>
</dbReference>
<comment type="caution">
    <text evidence="2">The sequence shown here is derived from an EMBL/GenBank/DDBJ whole genome shotgun (WGS) entry which is preliminary data.</text>
</comment>
<dbReference type="Proteomes" id="UP000231912">
    <property type="component" value="Unassembled WGS sequence"/>
</dbReference>
<protein>
    <submittedName>
        <fullName evidence="2">Polyketide cyclase</fullName>
    </submittedName>
</protein>
<dbReference type="InterPro" id="IPR032710">
    <property type="entry name" value="NTF2-like_dom_sf"/>
</dbReference>
<evidence type="ECO:0000259" key="1">
    <source>
        <dbReference type="Pfam" id="PF12680"/>
    </source>
</evidence>
<sequence>MHPNESKIRDFYNSFSSRNAGAMTSFYSQDAEFSDPVFPKLKGAEVPAMWAMLLERMDPKAKIELLESSADDQKGRAFWIATYLFSKTGRTVTNRIRSEFEFKNGKVIKQKDRFPFWRWTRMALGLPGILLGWTPIVQGKVKSEAGRNLQHYLKKKGIS</sequence>
<dbReference type="AlphaFoldDB" id="A0A2M9ZE73"/>
<dbReference type="EMBL" id="NPDT01000001">
    <property type="protein sequence ID" value="PJZ66741.1"/>
    <property type="molecule type" value="Genomic_DNA"/>
</dbReference>
<evidence type="ECO:0000313" key="3">
    <source>
        <dbReference type="Proteomes" id="UP000231912"/>
    </source>
</evidence>
<dbReference type="InterPro" id="IPR037401">
    <property type="entry name" value="SnoaL-like"/>
</dbReference>
<reference evidence="2 3" key="1">
    <citation type="submission" date="2017-07" db="EMBL/GenBank/DDBJ databases">
        <title>Leptospira spp. isolated from tropical soils.</title>
        <authorList>
            <person name="Thibeaux R."/>
            <person name="Iraola G."/>
            <person name="Ferres I."/>
            <person name="Bierque E."/>
            <person name="Girault D."/>
            <person name="Soupe-Gilbert M.-E."/>
            <person name="Picardeau M."/>
            <person name="Goarant C."/>
        </authorList>
    </citation>
    <scope>NUCLEOTIDE SEQUENCE [LARGE SCALE GENOMIC DNA]</scope>
    <source>
        <strain evidence="2 3">FH2-C-A2</strain>
    </source>
</reference>
<proteinExistence type="predicted"/>
<name>A0A2M9ZE73_9LEPT</name>
<organism evidence="2 3">
    <name type="scientific">Leptospira wolffii</name>
    <dbReference type="NCBI Taxonomy" id="409998"/>
    <lineage>
        <taxon>Bacteria</taxon>
        <taxon>Pseudomonadati</taxon>
        <taxon>Spirochaetota</taxon>
        <taxon>Spirochaetia</taxon>
        <taxon>Leptospirales</taxon>
        <taxon>Leptospiraceae</taxon>
        <taxon>Leptospira</taxon>
    </lineage>
</organism>
<dbReference type="RefSeq" id="WP_100757339.1">
    <property type="nucleotide sequence ID" value="NZ_NPDT01000001.1"/>
</dbReference>
<dbReference type="SUPFAM" id="SSF54427">
    <property type="entry name" value="NTF2-like"/>
    <property type="match status" value="1"/>
</dbReference>
<evidence type="ECO:0000313" key="2">
    <source>
        <dbReference type="EMBL" id="PJZ66741.1"/>
    </source>
</evidence>
<accession>A0A2M9ZE73</accession>
<feature type="domain" description="SnoaL-like" evidence="1">
    <location>
        <begin position="8"/>
        <end position="108"/>
    </location>
</feature>